<feature type="region of interest" description="Disordered" evidence="1">
    <location>
        <begin position="27"/>
        <end position="62"/>
    </location>
</feature>
<feature type="region of interest" description="Disordered" evidence="1">
    <location>
        <begin position="281"/>
        <end position="338"/>
    </location>
</feature>
<feature type="compositionally biased region" description="Basic and acidic residues" evidence="1">
    <location>
        <begin position="381"/>
        <end position="396"/>
    </location>
</feature>
<feature type="region of interest" description="Disordered" evidence="1">
    <location>
        <begin position="200"/>
        <end position="256"/>
    </location>
</feature>
<feature type="compositionally biased region" description="Basic and acidic residues" evidence="1">
    <location>
        <begin position="320"/>
        <end position="330"/>
    </location>
</feature>
<organism evidence="2">
    <name type="scientific">uncultured Caudovirales phage</name>
    <dbReference type="NCBI Taxonomy" id="2100421"/>
    <lineage>
        <taxon>Viruses</taxon>
        <taxon>Duplodnaviria</taxon>
        <taxon>Heunggongvirae</taxon>
        <taxon>Uroviricota</taxon>
        <taxon>Caudoviricetes</taxon>
        <taxon>Peduoviridae</taxon>
        <taxon>Maltschvirus</taxon>
        <taxon>Maltschvirus maltsch</taxon>
    </lineage>
</organism>
<feature type="compositionally biased region" description="Basic and acidic residues" evidence="1">
    <location>
        <begin position="281"/>
        <end position="291"/>
    </location>
</feature>
<proteinExistence type="predicted"/>
<dbReference type="EMBL" id="LR796817">
    <property type="protein sequence ID" value="CAB4167549.1"/>
    <property type="molecule type" value="Genomic_DNA"/>
</dbReference>
<feature type="compositionally biased region" description="Low complexity" evidence="1">
    <location>
        <begin position="235"/>
        <end position="246"/>
    </location>
</feature>
<evidence type="ECO:0000313" key="2">
    <source>
        <dbReference type="EMBL" id="CAB4167549.1"/>
    </source>
</evidence>
<feature type="region of interest" description="Disordered" evidence="1">
    <location>
        <begin position="352"/>
        <end position="438"/>
    </location>
</feature>
<name>A0A6J5P6T3_9CAUD</name>
<gene>
    <name evidence="2" type="ORF">UFOVP868_28</name>
</gene>
<feature type="compositionally biased region" description="Polar residues" evidence="1">
    <location>
        <begin position="305"/>
        <end position="314"/>
    </location>
</feature>
<accession>A0A6J5P6T3</accession>
<sequence>MAVKYVKDFDFPTSAGFHSAPKHFAKGGAVKAPASTMKREMTKSNKLSGNGALPRIGNADVNKQSGGAGTKLMPGYKNGGQVQKYAKGGFPGIPGMPGVGPATTRSERAASKARGAALDAENARIAAEEAKPLNRLRKFVEEASADVKQGFKTNIKKPVVKAVATAGPRLADTLSKAPKGKLLAAVAGLLGAGALSMMDDDEAEVSSSKTSSKSLSDVSKEIDEIPVTETRRTESVTAPVKVTKPTSKPKPPMSSLDLVLDYNRKNNPDFDASMEREIRERFSKPSEDGMKRGGRVNYADGGSATYGTTMTPLQRSKMKRGVDPYEDRTRGLGKMTDAEAEAFSKELREKYGKKEKSVVHPGGRQRFLSGQIERAPMKKGGKAESSKEDMKQDRTMMARHNRLMHPDQKSKLKHGGKAVPSYNGKPMIKKAGGGGCNY</sequence>
<protein>
    <submittedName>
        <fullName evidence="2">Uncharacterized protein</fullName>
    </submittedName>
</protein>
<reference evidence="2" key="1">
    <citation type="submission" date="2020-04" db="EMBL/GenBank/DDBJ databases">
        <authorList>
            <person name="Chiriac C."/>
            <person name="Salcher M."/>
            <person name="Ghai R."/>
            <person name="Kavagutti S V."/>
        </authorList>
    </citation>
    <scope>NUCLEOTIDE SEQUENCE</scope>
</reference>
<feature type="compositionally biased region" description="Low complexity" evidence="1">
    <location>
        <begin position="206"/>
        <end position="217"/>
    </location>
</feature>
<evidence type="ECO:0000256" key="1">
    <source>
        <dbReference type="SAM" id="MobiDB-lite"/>
    </source>
</evidence>
<feature type="compositionally biased region" description="Basic and acidic residues" evidence="1">
    <location>
        <begin position="218"/>
        <end position="234"/>
    </location>
</feature>